<evidence type="ECO:0000256" key="5">
    <source>
        <dbReference type="ARBA" id="ARBA00022898"/>
    </source>
</evidence>
<dbReference type="OrthoDB" id="5396721at2759"/>
<dbReference type="RefSeq" id="XP_040643404.1">
    <property type="nucleotide sequence ID" value="XM_040785636.1"/>
</dbReference>
<evidence type="ECO:0000256" key="2">
    <source>
        <dbReference type="ARBA" id="ARBA00022485"/>
    </source>
</evidence>
<evidence type="ECO:0000256" key="7">
    <source>
        <dbReference type="ARBA" id="ARBA00023014"/>
    </source>
</evidence>
<evidence type="ECO:0000256" key="4">
    <source>
        <dbReference type="ARBA" id="ARBA00022723"/>
    </source>
</evidence>
<gene>
    <name evidence="8" type="ORF">EURHEDRAFT_490893</name>
</gene>
<name>A0A017SSE5_ASPRC</name>
<keyword evidence="2" id="KW-0004">4Fe-4S</keyword>
<dbReference type="PANTHER" id="PTHR30538:SF0">
    <property type="entry name" value="L-LYSINE 2,3-AMINOMUTASE AQ_1632-RELATED"/>
    <property type="match status" value="1"/>
</dbReference>
<keyword evidence="5" id="KW-0663">Pyridoxal phosphate</keyword>
<dbReference type="GO" id="GO:0003824">
    <property type="term" value="F:catalytic activity"/>
    <property type="evidence" value="ECO:0007669"/>
    <property type="project" value="InterPro"/>
</dbReference>
<keyword evidence="9" id="KW-1185">Reference proteome</keyword>
<keyword evidence="6" id="KW-0408">Iron</keyword>
<evidence type="ECO:0000256" key="6">
    <source>
        <dbReference type="ARBA" id="ARBA00023004"/>
    </source>
</evidence>
<dbReference type="PANTHER" id="PTHR30538">
    <property type="entry name" value="LYSINE 2,3-AMINOMUTASE-RELATED"/>
    <property type="match status" value="1"/>
</dbReference>
<organism evidence="8 9">
    <name type="scientific">Aspergillus ruber (strain CBS 135680)</name>
    <dbReference type="NCBI Taxonomy" id="1388766"/>
    <lineage>
        <taxon>Eukaryota</taxon>
        <taxon>Fungi</taxon>
        <taxon>Dikarya</taxon>
        <taxon>Ascomycota</taxon>
        <taxon>Pezizomycotina</taxon>
        <taxon>Eurotiomycetes</taxon>
        <taxon>Eurotiomycetidae</taxon>
        <taxon>Eurotiales</taxon>
        <taxon>Aspergillaceae</taxon>
        <taxon>Aspergillus</taxon>
        <taxon>Aspergillus subgen. Aspergillus</taxon>
    </lineage>
</organism>
<dbReference type="InterPro" id="IPR007197">
    <property type="entry name" value="rSAM"/>
</dbReference>
<dbReference type="Proteomes" id="UP000019804">
    <property type="component" value="Unassembled WGS sequence"/>
</dbReference>
<dbReference type="HOGENOM" id="CLU_032161_1_1_1"/>
<dbReference type="InterPro" id="IPR003739">
    <property type="entry name" value="Lys_aminomutase/Glu_NH3_mut"/>
</dbReference>
<dbReference type="STRING" id="1388766.A0A017SSE5"/>
<evidence type="ECO:0000313" key="9">
    <source>
        <dbReference type="Proteomes" id="UP000019804"/>
    </source>
</evidence>
<dbReference type="InterPro" id="IPR013785">
    <property type="entry name" value="Aldolase_TIM"/>
</dbReference>
<reference evidence="9" key="1">
    <citation type="journal article" date="2014" name="Nat. Commun.">
        <title>Genomic adaptations of the halophilic Dead Sea filamentous fungus Eurotium rubrum.</title>
        <authorList>
            <person name="Kis-Papo T."/>
            <person name="Weig A.R."/>
            <person name="Riley R."/>
            <person name="Persoh D."/>
            <person name="Salamov A."/>
            <person name="Sun H."/>
            <person name="Lipzen A."/>
            <person name="Wasser S.P."/>
            <person name="Rambold G."/>
            <person name="Grigoriev I.V."/>
            <person name="Nevo E."/>
        </authorList>
    </citation>
    <scope>NUCLEOTIDE SEQUENCE [LARGE SCALE GENOMIC DNA]</scope>
    <source>
        <strain evidence="9">CBS 135680</strain>
    </source>
</reference>
<evidence type="ECO:0000313" key="8">
    <source>
        <dbReference type="EMBL" id="EYE99716.1"/>
    </source>
</evidence>
<dbReference type="SFLD" id="SFLDG01070">
    <property type="entry name" value="PLP-dependent"/>
    <property type="match status" value="1"/>
</dbReference>
<dbReference type="GO" id="GO:0051539">
    <property type="term" value="F:4 iron, 4 sulfur cluster binding"/>
    <property type="evidence" value="ECO:0007669"/>
    <property type="project" value="UniProtKB-KW"/>
</dbReference>
<proteinExistence type="predicted"/>
<keyword evidence="3" id="KW-0949">S-adenosyl-L-methionine</keyword>
<sequence>MTFYTRLTQSGFRQYIHRQQYNPRRWLATSSPQTVAFDPPSQTPLTSTLQAKYWKNIPFWKDVSQNEFIDYNWQIKHSLQNATSLLKFLASVLPSSIPSPSTNGYATREEFIADVAAGMKRAPMAIRLTPHILSLVNWEQAYSDPIRRQFIPLASSFQPDHPRLQLDSLHESLDSPVKGLVHRYPDKVLFLASSVCPVYCRFCTRSYSVGTKTETVLKKRFLPLWKYWEPMFEYIARTPTVTDVVVSGGDSYFLEPTQLREVCEELLRIDNVRRIRFASKGLSVCPSRVLDITDDWTQTLIEASNLGRSKGKSVALHTHFNHSQEISWITEQAAQRLFENAVTVRNQTVLLNGVNNDVGTMKGLIRRLADINIQPYYVYQGDMVQGVEDLRTPLRDILHIESHVRGTIAGFMTPSFVVDLPGGGGKRLAQTFQSYDQKTGVSRFVAPGVKGDTVHEYYDPLWSLP</sequence>
<dbReference type="Gene3D" id="3.20.20.70">
    <property type="entry name" value="Aldolase class I"/>
    <property type="match status" value="1"/>
</dbReference>
<dbReference type="Gene3D" id="6.10.140.1170">
    <property type="match status" value="1"/>
</dbReference>
<dbReference type="SFLD" id="SFLDS00029">
    <property type="entry name" value="Radical_SAM"/>
    <property type="match status" value="1"/>
</dbReference>
<dbReference type="SUPFAM" id="SSF102114">
    <property type="entry name" value="Radical SAM enzymes"/>
    <property type="match status" value="1"/>
</dbReference>
<dbReference type="AlphaFoldDB" id="A0A017SSE5"/>
<evidence type="ECO:0000256" key="3">
    <source>
        <dbReference type="ARBA" id="ARBA00022691"/>
    </source>
</evidence>
<comment type="cofactor">
    <cofactor evidence="1">
        <name>pyridoxal 5'-phosphate</name>
        <dbReference type="ChEBI" id="CHEBI:597326"/>
    </cofactor>
</comment>
<dbReference type="NCBIfam" id="TIGR00238">
    <property type="entry name" value="KamA family radical SAM protein"/>
    <property type="match status" value="1"/>
</dbReference>
<dbReference type="InterPro" id="IPR058240">
    <property type="entry name" value="rSAM_sf"/>
</dbReference>
<protein>
    <submittedName>
        <fullName evidence="8">Kama family protein</fullName>
    </submittedName>
</protein>
<keyword evidence="7" id="KW-0411">Iron-sulfur</keyword>
<keyword evidence="4" id="KW-0479">Metal-binding</keyword>
<dbReference type="GO" id="GO:0046872">
    <property type="term" value="F:metal ion binding"/>
    <property type="evidence" value="ECO:0007669"/>
    <property type="project" value="UniProtKB-KW"/>
</dbReference>
<evidence type="ECO:0000256" key="1">
    <source>
        <dbReference type="ARBA" id="ARBA00001933"/>
    </source>
</evidence>
<accession>A0A017SSE5</accession>
<dbReference type="EMBL" id="KK088411">
    <property type="protein sequence ID" value="EYE99716.1"/>
    <property type="molecule type" value="Genomic_DNA"/>
</dbReference>
<dbReference type="GeneID" id="63700760"/>